<comment type="subcellular location">
    <subcellularLocation>
        <location evidence="9">Cytoplasm</location>
    </subcellularLocation>
</comment>
<evidence type="ECO:0000256" key="1">
    <source>
        <dbReference type="ARBA" id="ARBA00022555"/>
    </source>
</evidence>
<keyword evidence="4 9" id="KW-0547">Nucleotide-binding</keyword>
<keyword evidence="5 9" id="KW-0067">ATP-binding</keyword>
<dbReference type="FunFam" id="2.30.30.280:FF:000001">
    <property type="entry name" value="tRNA-specific 2-thiouridylase MnmA"/>
    <property type="match status" value="1"/>
</dbReference>
<reference evidence="12 13" key="1">
    <citation type="submission" date="2018-08" db="EMBL/GenBank/DDBJ databases">
        <title>A genome reference for cultivated species of the human gut microbiota.</title>
        <authorList>
            <person name="Zou Y."/>
            <person name="Xue W."/>
            <person name="Luo G."/>
        </authorList>
    </citation>
    <scope>NUCLEOTIDE SEQUENCE [LARGE SCALE GENOMIC DNA]</scope>
    <source>
        <strain evidence="12 13">AM25-1</strain>
    </source>
</reference>
<dbReference type="AlphaFoldDB" id="A0A414PSK9"/>
<dbReference type="Pfam" id="PF03054">
    <property type="entry name" value="tRNA_Me_trans"/>
    <property type="match status" value="1"/>
</dbReference>
<dbReference type="Pfam" id="PF20258">
    <property type="entry name" value="tRNA_Me_trans_C"/>
    <property type="match status" value="1"/>
</dbReference>
<dbReference type="InterPro" id="IPR014729">
    <property type="entry name" value="Rossmann-like_a/b/a_fold"/>
</dbReference>
<dbReference type="Proteomes" id="UP000284676">
    <property type="component" value="Unassembled WGS sequence"/>
</dbReference>
<dbReference type="InterPro" id="IPR046884">
    <property type="entry name" value="MnmA-like_central"/>
</dbReference>
<dbReference type="EMBL" id="QRHL01000014">
    <property type="protein sequence ID" value="RHF71545.1"/>
    <property type="molecule type" value="Genomic_DNA"/>
</dbReference>
<feature type="region of interest" description="Interaction with tRNA" evidence="9">
    <location>
        <begin position="146"/>
        <end position="148"/>
    </location>
</feature>
<keyword evidence="1 9" id="KW-0820">tRNA-binding</keyword>
<dbReference type="RefSeq" id="WP_118127290.1">
    <property type="nucleotide sequence ID" value="NZ_CAEUHP010000001.1"/>
</dbReference>
<dbReference type="GO" id="GO:0103016">
    <property type="term" value="F:tRNA-uridine 2-sulfurtransferase activity"/>
    <property type="evidence" value="ECO:0007669"/>
    <property type="project" value="UniProtKB-EC"/>
</dbReference>
<gene>
    <name evidence="9" type="primary">mnmA</name>
    <name evidence="12" type="ORF">DW663_08420</name>
</gene>
<feature type="site" description="Interaction with tRNA" evidence="9">
    <location>
        <position position="339"/>
    </location>
</feature>
<feature type="domain" description="tRNA-specific 2-thiouridylase MnmA-like central" evidence="11">
    <location>
        <begin position="216"/>
        <end position="270"/>
    </location>
</feature>
<comment type="catalytic activity">
    <reaction evidence="8 9">
        <text>S-sulfanyl-L-cysteinyl-[protein] + uridine(34) in tRNA + AH2 + ATP = 2-thiouridine(34) in tRNA + L-cysteinyl-[protein] + A + AMP + diphosphate + H(+)</text>
        <dbReference type="Rhea" id="RHEA:47032"/>
        <dbReference type="Rhea" id="RHEA-COMP:10131"/>
        <dbReference type="Rhea" id="RHEA-COMP:11726"/>
        <dbReference type="Rhea" id="RHEA-COMP:11727"/>
        <dbReference type="Rhea" id="RHEA-COMP:11728"/>
        <dbReference type="ChEBI" id="CHEBI:13193"/>
        <dbReference type="ChEBI" id="CHEBI:15378"/>
        <dbReference type="ChEBI" id="CHEBI:17499"/>
        <dbReference type="ChEBI" id="CHEBI:29950"/>
        <dbReference type="ChEBI" id="CHEBI:30616"/>
        <dbReference type="ChEBI" id="CHEBI:33019"/>
        <dbReference type="ChEBI" id="CHEBI:61963"/>
        <dbReference type="ChEBI" id="CHEBI:65315"/>
        <dbReference type="ChEBI" id="CHEBI:87170"/>
        <dbReference type="ChEBI" id="CHEBI:456215"/>
        <dbReference type="EC" id="2.8.1.13"/>
    </reaction>
</comment>
<dbReference type="Pfam" id="PF20259">
    <property type="entry name" value="tRNA_Me_trans_M"/>
    <property type="match status" value="1"/>
</dbReference>
<dbReference type="PANTHER" id="PTHR11933:SF5">
    <property type="entry name" value="MITOCHONDRIAL TRNA-SPECIFIC 2-THIOURIDYLASE 1"/>
    <property type="match status" value="1"/>
</dbReference>
<dbReference type="InterPro" id="IPR023382">
    <property type="entry name" value="MnmA-like_central_sf"/>
</dbReference>
<dbReference type="InterPro" id="IPR046885">
    <property type="entry name" value="MnmA-like_C"/>
</dbReference>
<organism evidence="12 13">
    <name type="scientific">Fusobacterium mortiferum</name>
    <dbReference type="NCBI Taxonomy" id="850"/>
    <lineage>
        <taxon>Bacteria</taxon>
        <taxon>Fusobacteriati</taxon>
        <taxon>Fusobacteriota</taxon>
        <taxon>Fusobacteriia</taxon>
        <taxon>Fusobacteriales</taxon>
        <taxon>Fusobacteriaceae</taxon>
        <taxon>Fusobacterium</taxon>
    </lineage>
</organism>
<evidence type="ECO:0000256" key="6">
    <source>
        <dbReference type="ARBA" id="ARBA00022884"/>
    </source>
</evidence>
<sequence length="357" mass="40415">MENREFDKYVTYDEKNKNIKIAVAMSGGVDSSTVAYILKKQGYDLIGITMRTCNPEDEDAKKVCEDLGIPHYVLDATKEFKTKVMDYFIEEYLQGKTPNPCMVCNKHIKFGMLIDFARSKGADFMATGHYTQLKDGVLSMGDDPNKDQVYFLSQINKENLKYLMFPIGDLEKPKVRELAEQLGVRVYAKKDSQEICFVEDGKLKEFLLENTKGRAGKKGNIVTTDGKVLGKHNGLAFYTIGQRKGLGISQEKPLYVIELDSKNNNVIVGDNEQLFKDELIAENVNLISFDRLEELNGVVCWAKTRSRDKLHKCQLEVLENGNVKVRFIEDKVRAVTPGQGVVFYNEEKKVLGSGFII</sequence>
<accession>A0A414PSK9</accession>
<evidence type="ECO:0000256" key="8">
    <source>
        <dbReference type="ARBA" id="ARBA00051542"/>
    </source>
</evidence>
<dbReference type="Gene3D" id="2.30.30.280">
    <property type="entry name" value="Adenine nucleotide alpha hydrolases-like domains"/>
    <property type="match status" value="1"/>
</dbReference>
<dbReference type="PANTHER" id="PTHR11933">
    <property type="entry name" value="TRNA 5-METHYLAMINOMETHYL-2-THIOURIDYLATE -METHYLTRANSFERASE"/>
    <property type="match status" value="1"/>
</dbReference>
<dbReference type="EC" id="2.8.1.13" evidence="9"/>
<dbReference type="Gene3D" id="3.40.50.620">
    <property type="entry name" value="HUPs"/>
    <property type="match status" value="1"/>
</dbReference>
<comment type="similarity">
    <text evidence="9">Belongs to the MnmA/TRMU family.</text>
</comment>
<dbReference type="GO" id="GO:0005737">
    <property type="term" value="C:cytoplasm"/>
    <property type="evidence" value="ECO:0007669"/>
    <property type="project" value="UniProtKB-SubCell"/>
</dbReference>
<evidence type="ECO:0000259" key="10">
    <source>
        <dbReference type="Pfam" id="PF20258"/>
    </source>
</evidence>
<keyword evidence="2 9" id="KW-0808">Transferase</keyword>
<dbReference type="CDD" id="cd01998">
    <property type="entry name" value="MnmA_TRMU-like"/>
    <property type="match status" value="1"/>
</dbReference>
<comment type="caution">
    <text evidence="9">Lacks conserved residue(s) required for the propagation of feature annotation.</text>
</comment>
<dbReference type="GO" id="GO:0002143">
    <property type="term" value="P:tRNA wobble position uridine thiolation"/>
    <property type="evidence" value="ECO:0007669"/>
    <property type="project" value="TreeGrafter"/>
</dbReference>
<evidence type="ECO:0000256" key="2">
    <source>
        <dbReference type="ARBA" id="ARBA00022679"/>
    </source>
</evidence>
<comment type="function">
    <text evidence="9">Catalyzes the 2-thiolation of uridine at the wobble position (U34) of tRNA, leading to the formation of s(2)U34.</text>
</comment>
<evidence type="ECO:0000256" key="4">
    <source>
        <dbReference type="ARBA" id="ARBA00022741"/>
    </source>
</evidence>
<dbReference type="Gene3D" id="2.40.30.10">
    <property type="entry name" value="Translation factors"/>
    <property type="match status" value="1"/>
</dbReference>
<evidence type="ECO:0000313" key="12">
    <source>
        <dbReference type="EMBL" id="RHF71545.1"/>
    </source>
</evidence>
<evidence type="ECO:0000313" key="13">
    <source>
        <dbReference type="Proteomes" id="UP000284676"/>
    </source>
</evidence>
<evidence type="ECO:0000259" key="11">
    <source>
        <dbReference type="Pfam" id="PF20259"/>
    </source>
</evidence>
<feature type="site" description="Interaction with tRNA" evidence="9">
    <location>
        <position position="129"/>
    </location>
</feature>
<keyword evidence="6 9" id="KW-0694">RNA-binding</keyword>
<evidence type="ECO:0000256" key="5">
    <source>
        <dbReference type="ARBA" id="ARBA00022840"/>
    </source>
</evidence>
<dbReference type="HAMAP" id="MF_00144">
    <property type="entry name" value="tRNA_thiouridyl_MnmA"/>
    <property type="match status" value="1"/>
</dbReference>
<keyword evidence="9" id="KW-0963">Cytoplasm</keyword>
<proteinExistence type="inferred from homology"/>
<keyword evidence="7" id="KW-1015">Disulfide bond</keyword>
<dbReference type="NCBIfam" id="NF001138">
    <property type="entry name" value="PRK00143.1"/>
    <property type="match status" value="1"/>
</dbReference>
<evidence type="ECO:0000256" key="9">
    <source>
        <dbReference type="HAMAP-Rule" id="MF_00144"/>
    </source>
</evidence>
<feature type="domain" description="tRNA-specific 2-thiouridylase MnmA-like C-terminal" evidence="10">
    <location>
        <begin position="277"/>
        <end position="356"/>
    </location>
</feature>
<name>A0A414PSK9_FUSMR</name>
<evidence type="ECO:0000256" key="3">
    <source>
        <dbReference type="ARBA" id="ARBA00022694"/>
    </source>
</evidence>
<dbReference type="GO" id="GO:0005524">
    <property type="term" value="F:ATP binding"/>
    <property type="evidence" value="ECO:0007669"/>
    <property type="project" value="UniProtKB-KW"/>
</dbReference>
<evidence type="ECO:0000256" key="7">
    <source>
        <dbReference type="ARBA" id="ARBA00023157"/>
    </source>
</evidence>
<feature type="active site" description="Nucleophile" evidence="9">
    <location>
        <position position="104"/>
    </location>
</feature>
<feature type="active site" description="Cysteine persulfide intermediate" evidence="9">
    <location>
        <position position="196"/>
    </location>
</feature>
<feature type="binding site" evidence="9">
    <location>
        <begin position="24"/>
        <end position="31"/>
    </location>
    <ligand>
        <name>ATP</name>
        <dbReference type="ChEBI" id="CHEBI:30616"/>
    </ligand>
</feature>
<protein>
    <recommendedName>
        <fullName evidence="9">tRNA-specific 2-thiouridylase MnmA</fullName>
        <ecNumber evidence="9">2.8.1.13</ecNumber>
    </recommendedName>
</protein>
<dbReference type="SUPFAM" id="SSF52402">
    <property type="entry name" value="Adenine nucleotide alpha hydrolases-like"/>
    <property type="match status" value="1"/>
</dbReference>
<dbReference type="InterPro" id="IPR004506">
    <property type="entry name" value="MnmA-like"/>
</dbReference>
<feature type="binding site" evidence="9">
    <location>
        <position position="128"/>
    </location>
    <ligand>
        <name>ATP</name>
        <dbReference type="ChEBI" id="CHEBI:30616"/>
    </ligand>
</feature>
<dbReference type="NCBIfam" id="TIGR00420">
    <property type="entry name" value="trmU"/>
    <property type="match status" value="1"/>
</dbReference>
<feature type="binding site" evidence="9">
    <location>
        <position position="50"/>
    </location>
    <ligand>
        <name>ATP</name>
        <dbReference type="ChEBI" id="CHEBI:30616"/>
    </ligand>
</feature>
<dbReference type="GO" id="GO:0000049">
    <property type="term" value="F:tRNA binding"/>
    <property type="evidence" value="ECO:0007669"/>
    <property type="project" value="UniProtKB-KW"/>
</dbReference>
<comment type="caution">
    <text evidence="12">The sequence shown here is derived from an EMBL/GenBank/DDBJ whole genome shotgun (WGS) entry which is preliminary data.</text>
</comment>
<keyword evidence="3 9" id="KW-0819">tRNA processing</keyword>